<dbReference type="InterPro" id="IPR001245">
    <property type="entry name" value="Ser-Thr/Tyr_kinase_cat_dom"/>
</dbReference>
<organism evidence="4 5">
    <name type="scientific">Lactuca virosa</name>
    <dbReference type="NCBI Taxonomy" id="75947"/>
    <lineage>
        <taxon>Eukaryota</taxon>
        <taxon>Viridiplantae</taxon>
        <taxon>Streptophyta</taxon>
        <taxon>Embryophyta</taxon>
        <taxon>Tracheophyta</taxon>
        <taxon>Spermatophyta</taxon>
        <taxon>Magnoliopsida</taxon>
        <taxon>eudicotyledons</taxon>
        <taxon>Gunneridae</taxon>
        <taxon>Pentapetalae</taxon>
        <taxon>asterids</taxon>
        <taxon>campanulids</taxon>
        <taxon>Asterales</taxon>
        <taxon>Asteraceae</taxon>
        <taxon>Cichorioideae</taxon>
        <taxon>Cichorieae</taxon>
        <taxon>Lactucinae</taxon>
        <taxon>Lactuca</taxon>
    </lineage>
</organism>
<dbReference type="Proteomes" id="UP001157418">
    <property type="component" value="Unassembled WGS sequence"/>
</dbReference>
<sequence>MARKINYLGMLNHQHLVKLISYCLEDDHSMLVYEFMSRGSLENHLFRRSSYFQPLSWNLQIKVALGAAKGALGAGKGAWPRSYTSSTAIETKRNAGGGHKKRIHQEQEKHKQLLGFLVPYYIPTEYLNVDIQDKYAFPWSKQVVSSIKGVSSDCEIHSKGCLGEENIIQPPERISSYSLIGCLTLVPLIRFLKVQTFRF</sequence>
<dbReference type="PANTHER" id="PTHR45621">
    <property type="entry name" value="OS01G0588500 PROTEIN-RELATED"/>
    <property type="match status" value="1"/>
</dbReference>
<evidence type="ECO:0000313" key="4">
    <source>
        <dbReference type="EMBL" id="CAH1420892.1"/>
    </source>
</evidence>
<keyword evidence="2" id="KW-0472">Membrane</keyword>
<gene>
    <name evidence="4" type="ORF">LVIROSA_LOCUS8323</name>
</gene>
<dbReference type="GO" id="GO:0004672">
    <property type="term" value="F:protein kinase activity"/>
    <property type="evidence" value="ECO:0007669"/>
    <property type="project" value="InterPro"/>
</dbReference>
<dbReference type="GO" id="GO:0005886">
    <property type="term" value="C:plasma membrane"/>
    <property type="evidence" value="ECO:0007669"/>
    <property type="project" value="UniProtKB-SubCell"/>
</dbReference>
<evidence type="ECO:0000313" key="5">
    <source>
        <dbReference type="Proteomes" id="UP001157418"/>
    </source>
</evidence>
<reference evidence="4 5" key="1">
    <citation type="submission" date="2022-01" db="EMBL/GenBank/DDBJ databases">
        <authorList>
            <person name="Xiong W."/>
            <person name="Schranz E."/>
        </authorList>
    </citation>
    <scope>NUCLEOTIDE SEQUENCE [LARGE SCALE GENOMIC DNA]</scope>
</reference>
<keyword evidence="5" id="KW-1185">Reference proteome</keyword>
<dbReference type="Pfam" id="PF07714">
    <property type="entry name" value="PK_Tyr_Ser-Thr"/>
    <property type="match status" value="1"/>
</dbReference>
<accession>A0AAU9M2T8</accession>
<dbReference type="InterPro" id="IPR011009">
    <property type="entry name" value="Kinase-like_dom_sf"/>
</dbReference>
<keyword evidence="2" id="KW-1003">Cell membrane</keyword>
<dbReference type="InterPro" id="IPR050823">
    <property type="entry name" value="Plant_Ser_Thr_Prot_Kinase"/>
</dbReference>
<evidence type="ECO:0000256" key="1">
    <source>
        <dbReference type="ARBA" id="ARBA00004236"/>
    </source>
</evidence>
<name>A0AAU9M2T8_9ASTR</name>
<dbReference type="Gene3D" id="1.10.510.10">
    <property type="entry name" value="Transferase(Phosphotransferase) domain 1"/>
    <property type="match status" value="1"/>
</dbReference>
<dbReference type="EMBL" id="CAKMRJ010001112">
    <property type="protein sequence ID" value="CAH1420892.1"/>
    <property type="molecule type" value="Genomic_DNA"/>
</dbReference>
<comment type="subcellular location">
    <subcellularLocation>
        <location evidence="1">Cell membrane</location>
    </subcellularLocation>
</comment>
<proteinExistence type="predicted"/>
<evidence type="ECO:0000259" key="3">
    <source>
        <dbReference type="Pfam" id="PF07714"/>
    </source>
</evidence>
<protein>
    <recommendedName>
        <fullName evidence="3">Serine-threonine/tyrosine-protein kinase catalytic domain-containing protein</fullName>
    </recommendedName>
</protein>
<dbReference type="AlphaFoldDB" id="A0AAU9M2T8"/>
<evidence type="ECO:0000256" key="2">
    <source>
        <dbReference type="ARBA" id="ARBA00022475"/>
    </source>
</evidence>
<dbReference type="SUPFAM" id="SSF56112">
    <property type="entry name" value="Protein kinase-like (PK-like)"/>
    <property type="match status" value="1"/>
</dbReference>
<comment type="caution">
    <text evidence="4">The sequence shown here is derived from an EMBL/GenBank/DDBJ whole genome shotgun (WGS) entry which is preliminary data.</text>
</comment>
<feature type="domain" description="Serine-threonine/tyrosine-protein kinase catalytic" evidence="3">
    <location>
        <begin position="3"/>
        <end position="70"/>
    </location>
</feature>